<dbReference type="SUPFAM" id="SSF49899">
    <property type="entry name" value="Concanavalin A-like lectins/glucanases"/>
    <property type="match status" value="1"/>
</dbReference>
<dbReference type="InterPro" id="IPR017907">
    <property type="entry name" value="Znf_RING_CS"/>
</dbReference>
<dbReference type="Pfam" id="PF25600">
    <property type="entry name" value="TRIM_CC"/>
    <property type="match status" value="1"/>
</dbReference>
<keyword evidence="1" id="KW-0399">Innate immunity</keyword>
<dbReference type="GO" id="GO:0045087">
    <property type="term" value="P:innate immune response"/>
    <property type="evidence" value="ECO:0007669"/>
    <property type="project" value="UniProtKB-KW"/>
</dbReference>
<dbReference type="InterPro" id="IPR000315">
    <property type="entry name" value="Znf_B-box"/>
</dbReference>
<dbReference type="InterPro" id="IPR051051">
    <property type="entry name" value="E3_ubiq-ligase_TRIM/RNF"/>
</dbReference>
<keyword evidence="11" id="KW-1185">Reference proteome</keyword>
<dbReference type="PROSITE" id="PS50188">
    <property type="entry name" value="B302_SPRY"/>
    <property type="match status" value="1"/>
</dbReference>
<dbReference type="SMART" id="SM00589">
    <property type="entry name" value="PRY"/>
    <property type="match status" value="1"/>
</dbReference>
<dbReference type="InterPro" id="IPR003879">
    <property type="entry name" value="Butyrophylin_SPRY"/>
</dbReference>
<feature type="domain" description="B box-type" evidence="8">
    <location>
        <begin position="147"/>
        <end position="187"/>
    </location>
</feature>
<dbReference type="Gene3D" id="2.60.120.920">
    <property type="match status" value="1"/>
</dbReference>
<evidence type="ECO:0000256" key="6">
    <source>
        <dbReference type="PROSITE-ProRule" id="PRU00024"/>
    </source>
</evidence>
<keyword evidence="4" id="KW-0862">Zinc</keyword>
<dbReference type="InterPro" id="IPR013083">
    <property type="entry name" value="Znf_RING/FYVE/PHD"/>
</dbReference>
<dbReference type="InterPro" id="IPR027370">
    <property type="entry name" value="Znf-RING_euk"/>
</dbReference>
<organism evidence="10 11">
    <name type="scientific">Channa striata</name>
    <name type="common">Snakehead murrel</name>
    <name type="synonym">Ophicephalus striatus</name>
    <dbReference type="NCBI Taxonomy" id="64152"/>
    <lineage>
        <taxon>Eukaryota</taxon>
        <taxon>Metazoa</taxon>
        <taxon>Chordata</taxon>
        <taxon>Craniata</taxon>
        <taxon>Vertebrata</taxon>
        <taxon>Euteleostomi</taxon>
        <taxon>Actinopterygii</taxon>
        <taxon>Neopterygii</taxon>
        <taxon>Teleostei</taxon>
        <taxon>Neoteleostei</taxon>
        <taxon>Acanthomorphata</taxon>
        <taxon>Anabantaria</taxon>
        <taxon>Anabantiformes</taxon>
        <taxon>Channoidei</taxon>
        <taxon>Channidae</taxon>
        <taxon>Channa</taxon>
    </lineage>
</organism>
<dbReference type="CDD" id="cd13733">
    <property type="entry name" value="SPRY_PRY_C-I_1"/>
    <property type="match status" value="1"/>
</dbReference>
<dbReference type="PANTHER" id="PTHR25465:SF32">
    <property type="entry name" value="BLOODTHIRSTY-RELATED GENE FAMILY, MEMBER 16 ISOFORM X1-RELATED"/>
    <property type="match status" value="1"/>
</dbReference>
<evidence type="ECO:0000256" key="4">
    <source>
        <dbReference type="ARBA" id="ARBA00022833"/>
    </source>
</evidence>
<dbReference type="Proteomes" id="UP001187415">
    <property type="component" value="Unassembled WGS sequence"/>
</dbReference>
<dbReference type="InterPro" id="IPR003877">
    <property type="entry name" value="SPRY_dom"/>
</dbReference>
<dbReference type="InterPro" id="IPR058030">
    <property type="entry name" value="TRIM8/14/16/25/29/45/65_CC"/>
</dbReference>
<accession>A0AA88NSS6</accession>
<dbReference type="GO" id="GO:0008270">
    <property type="term" value="F:zinc ion binding"/>
    <property type="evidence" value="ECO:0007669"/>
    <property type="project" value="UniProtKB-KW"/>
</dbReference>
<dbReference type="InterPro" id="IPR013320">
    <property type="entry name" value="ConA-like_dom_sf"/>
</dbReference>
<dbReference type="AlphaFoldDB" id="A0AA88NSS6"/>
<dbReference type="InterPro" id="IPR001841">
    <property type="entry name" value="Znf_RING"/>
</dbReference>
<comment type="caution">
    <text evidence="10">The sequence shown here is derived from an EMBL/GenBank/DDBJ whole genome shotgun (WGS) entry which is preliminary data.</text>
</comment>
<dbReference type="EMBL" id="JAUPFM010000002">
    <property type="protein sequence ID" value="KAK2859010.1"/>
    <property type="molecule type" value="Genomic_DNA"/>
</dbReference>
<evidence type="ECO:0000259" key="9">
    <source>
        <dbReference type="PROSITE" id="PS50188"/>
    </source>
</evidence>
<dbReference type="PANTHER" id="PTHR25465">
    <property type="entry name" value="B-BOX DOMAIN CONTAINING"/>
    <property type="match status" value="1"/>
</dbReference>
<dbReference type="Pfam" id="PF00622">
    <property type="entry name" value="SPRY"/>
    <property type="match status" value="1"/>
</dbReference>
<dbReference type="Pfam" id="PF13765">
    <property type="entry name" value="PRY"/>
    <property type="match status" value="1"/>
</dbReference>
<dbReference type="PROSITE" id="PS00518">
    <property type="entry name" value="ZF_RING_1"/>
    <property type="match status" value="1"/>
</dbReference>
<dbReference type="SUPFAM" id="SSF57850">
    <property type="entry name" value="RING/U-box"/>
    <property type="match status" value="1"/>
</dbReference>
<evidence type="ECO:0000313" key="10">
    <source>
        <dbReference type="EMBL" id="KAK2859010.1"/>
    </source>
</evidence>
<dbReference type="Gene3D" id="3.30.160.60">
    <property type="entry name" value="Classic Zinc Finger"/>
    <property type="match status" value="1"/>
</dbReference>
<dbReference type="PROSITE" id="PS50119">
    <property type="entry name" value="ZF_BBOX"/>
    <property type="match status" value="1"/>
</dbReference>
<dbReference type="FunFam" id="2.60.120.920:FF:000004">
    <property type="entry name" value="Butyrophilin subfamily 1 member A1"/>
    <property type="match status" value="1"/>
</dbReference>
<dbReference type="PROSITE" id="PS50089">
    <property type="entry name" value="ZF_RING_2"/>
    <property type="match status" value="1"/>
</dbReference>
<proteinExistence type="predicted"/>
<name>A0AA88NSS6_CHASR</name>
<dbReference type="InterPro" id="IPR006574">
    <property type="entry name" value="PRY"/>
</dbReference>
<dbReference type="SMART" id="SM00449">
    <property type="entry name" value="SPRY"/>
    <property type="match status" value="1"/>
</dbReference>
<dbReference type="GO" id="GO:0005737">
    <property type="term" value="C:cytoplasm"/>
    <property type="evidence" value="ECO:0007669"/>
    <property type="project" value="UniProtKB-ARBA"/>
</dbReference>
<dbReference type="Gene3D" id="4.10.830.40">
    <property type="match status" value="1"/>
</dbReference>
<reference evidence="10" key="1">
    <citation type="submission" date="2023-07" db="EMBL/GenBank/DDBJ databases">
        <title>Chromosome-level Genome Assembly of Striped Snakehead (Channa striata).</title>
        <authorList>
            <person name="Liu H."/>
        </authorList>
    </citation>
    <scope>NUCLEOTIDE SEQUENCE</scope>
    <source>
        <strain evidence="10">Gz</strain>
        <tissue evidence="10">Muscle</tissue>
    </source>
</reference>
<evidence type="ECO:0000256" key="5">
    <source>
        <dbReference type="ARBA" id="ARBA00022859"/>
    </source>
</evidence>
<evidence type="ECO:0000259" key="7">
    <source>
        <dbReference type="PROSITE" id="PS50089"/>
    </source>
</evidence>
<evidence type="ECO:0000256" key="2">
    <source>
        <dbReference type="ARBA" id="ARBA00022723"/>
    </source>
</evidence>
<evidence type="ECO:0000259" key="8">
    <source>
        <dbReference type="PROSITE" id="PS50119"/>
    </source>
</evidence>
<dbReference type="Pfam" id="PF13445">
    <property type="entry name" value="zf-RING_UBOX"/>
    <property type="match status" value="1"/>
</dbReference>
<dbReference type="SMART" id="SM00336">
    <property type="entry name" value="BBOX"/>
    <property type="match status" value="1"/>
</dbReference>
<keyword evidence="3 6" id="KW-0863">Zinc-finger</keyword>
<feature type="domain" description="RING-type" evidence="7">
    <location>
        <begin position="15"/>
        <end position="55"/>
    </location>
</feature>
<evidence type="ECO:0000256" key="3">
    <source>
        <dbReference type="ARBA" id="ARBA00022771"/>
    </source>
</evidence>
<gene>
    <name evidence="10" type="ORF">Q5P01_003630</name>
</gene>
<evidence type="ECO:0000313" key="11">
    <source>
        <dbReference type="Proteomes" id="UP001187415"/>
    </source>
</evidence>
<dbReference type="Pfam" id="PF00643">
    <property type="entry name" value="zf-B_box"/>
    <property type="match status" value="1"/>
</dbReference>
<protein>
    <submittedName>
        <fullName evidence="10">Uncharacterized protein</fullName>
    </submittedName>
</protein>
<dbReference type="PRINTS" id="PR01407">
    <property type="entry name" value="BUTYPHLNCDUF"/>
</dbReference>
<keyword evidence="5" id="KW-0391">Immunity</keyword>
<dbReference type="InterPro" id="IPR043136">
    <property type="entry name" value="B30.2/SPRY_sf"/>
</dbReference>
<sequence length="540" mass="61053">MATASSLLSEENFLCSVCLDVFTNPVSTPCGHNFCSGCLHKYWDSRDICQCPLCKRTFTTKPELHINTIMSELAAQFKKFLEVKSSTSDPQLPENLDVLCDICSGIKGKAAKSCLNCLTSFCELHLEPHQRVWVLKSHKLIEPVSNLDERMCKMHNKIKELYCRTDQASICVLCIKTDHKAHNVVPIEEEYEAVMAKKDDAVANIQRMIQSRSERIAEIEKSLDINERDAEKEKEATVQVFTDLIHSIQKSQTELVEVIEARHRAAKQKGEGFLNELRMEVAELESRSCQLKQLSKSEDHHCFVQNFPTLCSPLNKDWANAAVHSDLSFEALRRAVTLLKNRVDKIMQKIPEIKMTRMREHAVNLTLDPDTAHCSLIISEDGKEVATVAKNQNLPDNPKRFKMYAEVLAREGFAGGKFYFEVQVKDKIKWAVGVVKESVDRLGDTDLSVSDGYWTIGLDEGTYNAYEDSIVEITLKEKLLKVGIFVDYEKGVVSFLDVVSTSHIYSFSGCCFTEKLYPYFCPQEEQGGKNSAPIIITPVV</sequence>
<evidence type="ECO:0000256" key="1">
    <source>
        <dbReference type="ARBA" id="ARBA00022588"/>
    </source>
</evidence>
<dbReference type="Gene3D" id="3.30.40.10">
    <property type="entry name" value="Zinc/RING finger domain, C3HC4 (zinc finger)"/>
    <property type="match status" value="1"/>
</dbReference>
<dbReference type="SMART" id="SM00184">
    <property type="entry name" value="RING"/>
    <property type="match status" value="1"/>
</dbReference>
<keyword evidence="2" id="KW-0479">Metal-binding</keyword>
<feature type="domain" description="B30.2/SPRY" evidence="9">
    <location>
        <begin position="345"/>
        <end position="539"/>
    </location>
</feature>
<dbReference type="SUPFAM" id="SSF57845">
    <property type="entry name" value="B-box zinc-binding domain"/>
    <property type="match status" value="1"/>
</dbReference>
<dbReference type="CDD" id="cd19769">
    <property type="entry name" value="Bbox2_TRIM16-like"/>
    <property type="match status" value="1"/>
</dbReference>
<dbReference type="InterPro" id="IPR001870">
    <property type="entry name" value="B30.2/SPRY"/>
</dbReference>